<dbReference type="Pfam" id="PF02096">
    <property type="entry name" value="60KD_IMP"/>
    <property type="match status" value="1"/>
</dbReference>
<dbReference type="PANTHER" id="PTHR12428">
    <property type="entry name" value="OXA1"/>
    <property type="match status" value="1"/>
</dbReference>
<evidence type="ECO:0000256" key="4">
    <source>
        <dbReference type="ARBA" id="ARBA00022448"/>
    </source>
</evidence>
<evidence type="ECO:0000256" key="3">
    <source>
        <dbReference type="ARBA" id="ARBA00015325"/>
    </source>
</evidence>
<evidence type="ECO:0000256" key="6">
    <source>
        <dbReference type="ARBA" id="ARBA00022692"/>
    </source>
</evidence>
<keyword evidence="4" id="KW-0813">Transport</keyword>
<dbReference type="InterPro" id="IPR028055">
    <property type="entry name" value="YidC/Oxa/ALB_C"/>
</dbReference>
<sequence length="286" mass="31948">SLELVWAGGLRPSEKRVDEDVQYGSGIISRAGEIEDVQTKGADKNIGRTIYNGQTDWAAVRSKYFISALLIEGPGSFATISAENMVLGDREQTPLYQVSVGFPLDASAVSSRLYLGPLDVDYISSTGTSLDETMNWGWAIIRPISKGILWGLKFMHNALRLNYGVVLLLFALLIRFVTGPLTKKSFESTQRMQKIQPEIKKMQAKFKSDPQRLNRETMAMYKKHGVNPLGGCLLMLIQMPLLMALFIVFRTTIEFRGQPFVLWITDLSKPDIVFSLPFSIPVYGDG</sequence>
<dbReference type="Pfam" id="PF14849">
    <property type="entry name" value="YidC_periplas"/>
    <property type="match status" value="1"/>
</dbReference>
<name>A0A382VAV3_9ZZZZ</name>
<keyword evidence="9 13" id="KW-0472">Membrane</keyword>
<dbReference type="NCBIfam" id="TIGR03592">
    <property type="entry name" value="yidC_oxa1_cterm"/>
    <property type="match status" value="1"/>
</dbReference>
<evidence type="ECO:0000256" key="10">
    <source>
        <dbReference type="ARBA" id="ARBA00023186"/>
    </source>
</evidence>
<comment type="similarity">
    <text evidence="2">Belongs to the OXA1/ALB3/YidC family. Type 1 subfamily.</text>
</comment>
<evidence type="ECO:0000256" key="11">
    <source>
        <dbReference type="ARBA" id="ARBA00033245"/>
    </source>
</evidence>
<keyword evidence="7" id="KW-0653">Protein transport</keyword>
<dbReference type="Gene3D" id="2.70.98.90">
    <property type="match status" value="1"/>
</dbReference>
<feature type="domain" description="Membrane insertase YidC N-terminal" evidence="15">
    <location>
        <begin position="22"/>
        <end position="146"/>
    </location>
</feature>
<dbReference type="InterPro" id="IPR047196">
    <property type="entry name" value="YidC_ALB_C"/>
</dbReference>
<evidence type="ECO:0000256" key="13">
    <source>
        <dbReference type="SAM" id="Phobius"/>
    </source>
</evidence>
<evidence type="ECO:0000256" key="7">
    <source>
        <dbReference type="ARBA" id="ARBA00022927"/>
    </source>
</evidence>
<feature type="non-terminal residue" evidence="16">
    <location>
        <position position="1"/>
    </location>
</feature>
<feature type="domain" description="Membrane insertase YidC/Oxa/ALB C-terminal" evidence="14">
    <location>
        <begin position="163"/>
        <end position="276"/>
    </location>
</feature>
<evidence type="ECO:0000256" key="8">
    <source>
        <dbReference type="ARBA" id="ARBA00022989"/>
    </source>
</evidence>
<evidence type="ECO:0000256" key="1">
    <source>
        <dbReference type="ARBA" id="ARBA00004651"/>
    </source>
</evidence>
<dbReference type="GO" id="GO:0051205">
    <property type="term" value="P:protein insertion into membrane"/>
    <property type="evidence" value="ECO:0007669"/>
    <property type="project" value="TreeGrafter"/>
</dbReference>
<dbReference type="CDD" id="cd20070">
    <property type="entry name" value="5TM_YidC_Alb3"/>
    <property type="match status" value="1"/>
</dbReference>
<accession>A0A382VAV3</accession>
<dbReference type="InterPro" id="IPR001708">
    <property type="entry name" value="YidC/ALB3/OXA1/COX18"/>
</dbReference>
<feature type="non-terminal residue" evidence="16">
    <location>
        <position position="286"/>
    </location>
</feature>
<feature type="transmembrane region" description="Helical" evidence="13">
    <location>
        <begin position="228"/>
        <end position="249"/>
    </location>
</feature>
<organism evidence="16">
    <name type="scientific">marine metagenome</name>
    <dbReference type="NCBI Taxonomy" id="408172"/>
    <lineage>
        <taxon>unclassified sequences</taxon>
        <taxon>metagenomes</taxon>
        <taxon>ecological metagenomes</taxon>
    </lineage>
</organism>
<proteinExistence type="inferred from homology"/>
<keyword evidence="6 13" id="KW-0812">Transmembrane</keyword>
<evidence type="ECO:0000256" key="5">
    <source>
        <dbReference type="ARBA" id="ARBA00022475"/>
    </source>
</evidence>
<comment type="subcellular location">
    <subcellularLocation>
        <location evidence="1">Cell membrane</location>
        <topology evidence="1">Multi-pass membrane protein</topology>
    </subcellularLocation>
</comment>
<dbReference type="InterPro" id="IPR038221">
    <property type="entry name" value="YidC_periplasmic_sf"/>
</dbReference>
<feature type="transmembrane region" description="Helical" evidence="13">
    <location>
        <begin position="161"/>
        <end position="178"/>
    </location>
</feature>
<dbReference type="InterPro" id="IPR028053">
    <property type="entry name" value="Membr_insert_YidC_N"/>
</dbReference>
<evidence type="ECO:0000259" key="15">
    <source>
        <dbReference type="Pfam" id="PF14849"/>
    </source>
</evidence>
<evidence type="ECO:0000313" key="16">
    <source>
        <dbReference type="EMBL" id="SVD43619.1"/>
    </source>
</evidence>
<keyword evidence="5" id="KW-1003">Cell membrane</keyword>
<evidence type="ECO:0000259" key="14">
    <source>
        <dbReference type="Pfam" id="PF02096"/>
    </source>
</evidence>
<dbReference type="EMBL" id="UINC01150522">
    <property type="protein sequence ID" value="SVD43619.1"/>
    <property type="molecule type" value="Genomic_DNA"/>
</dbReference>
<reference evidence="16" key="1">
    <citation type="submission" date="2018-05" db="EMBL/GenBank/DDBJ databases">
        <authorList>
            <person name="Lanie J.A."/>
            <person name="Ng W.-L."/>
            <person name="Kazmierczak K.M."/>
            <person name="Andrzejewski T.M."/>
            <person name="Davidsen T.M."/>
            <person name="Wayne K.J."/>
            <person name="Tettelin H."/>
            <person name="Glass J.I."/>
            <person name="Rusch D."/>
            <person name="Podicherti R."/>
            <person name="Tsui H.-C.T."/>
            <person name="Winkler M.E."/>
        </authorList>
    </citation>
    <scope>NUCLEOTIDE SEQUENCE</scope>
</reference>
<keyword evidence="10" id="KW-0143">Chaperone</keyword>
<keyword evidence="8 13" id="KW-1133">Transmembrane helix</keyword>
<dbReference type="GO" id="GO:0032977">
    <property type="term" value="F:membrane insertase activity"/>
    <property type="evidence" value="ECO:0007669"/>
    <property type="project" value="InterPro"/>
</dbReference>
<dbReference type="AlphaFoldDB" id="A0A382VAV3"/>
<dbReference type="PANTHER" id="PTHR12428:SF65">
    <property type="entry name" value="CYTOCHROME C OXIDASE ASSEMBLY PROTEIN COX18, MITOCHONDRIAL"/>
    <property type="match status" value="1"/>
</dbReference>
<dbReference type="GO" id="GO:0005886">
    <property type="term" value="C:plasma membrane"/>
    <property type="evidence" value="ECO:0007669"/>
    <property type="project" value="UniProtKB-SubCell"/>
</dbReference>
<evidence type="ECO:0000256" key="12">
    <source>
        <dbReference type="ARBA" id="ARBA00033342"/>
    </source>
</evidence>
<dbReference type="GO" id="GO:0015031">
    <property type="term" value="P:protein transport"/>
    <property type="evidence" value="ECO:0007669"/>
    <property type="project" value="UniProtKB-KW"/>
</dbReference>
<evidence type="ECO:0000256" key="9">
    <source>
        <dbReference type="ARBA" id="ARBA00023136"/>
    </source>
</evidence>
<dbReference type="PRINTS" id="PR00701">
    <property type="entry name" value="60KDINNERMP"/>
</dbReference>
<evidence type="ECO:0000256" key="2">
    <source>
        <dbReference type="ARBA" id="ARBA00010527"/>
    </source>
</evidence>
<gene>
    <name evidence="16" type="ORF">METZ01_LOCUS396473</name>
</gene>
<protein>
    <recommendedName>
        <fullName evidence="3">Membrane protein insertase YidC</fullName>
    </recommendedName>
    <alternativeName>
        <fullName evidence="12">Foldase YidC</fullName>
    </alternativeName>
    <alternativeName>
        <fullName evidence="11">Membrane integrase YidC</fullName>
    </alternativeName>
</protein>